<sequence>MVKFGVNYESFIVSQWSQHYIDYEALKATLRRMDQSVDQSTDHSTDHSTEDNSSSRGSHNSHNSHDSHDSHGSHDNNNKKSSRSTNRRERNLSSSDVNNSSVMKSLLDNDSLQADIEANLFRNFNLKDQDSFSPADGAMESLLDNESPDEIDVDTDLFSNPHILALNSIVSHHETLNPSLLLQPHPHFLKHLVSEITKAVSHHQKNQTSLRTTVLSLSQTSPSPPSLSKIHRYNLKLQLKSLYSSYNTLESFRSLNQTAALKILKKQTKNYPHLYPNSADSKDAVMSTLDSIWTSDDGKDKVVESYKNIFCKGDPREALMELRVPKRQPSPSFLLQLGFRLGVLLMTSTWLLWDLVVDSTSGKSGSIHVLEEPVTYVYSFCSSVILVYIGWGILKISWEGVGVNSDFIMEMDARKCNVGREILSAGAFWGSVFNGNFLMYYKLRRGVAGVLGRLIRPEIVPVGMVFITVGIIVMPWKRRRGLARGLKEVVKTPMGRVGFRENLIGDFLTSFVKVNVALAYSICYYASGDYKLDQSTLSTSSPANFPHCTSSSPWSLVTIPLISVLPLLWRLGQCVVRYSTTRSPWPHLANAGKYFFAFTVVIFGVFHDSWTKGNADGSAYRIVWIVFFGIATMYQWFWDVAMDWGIKKGRPVYLFPKFVYVSFVPMDLVLRFLWVLSLVPYDASSPFGSNIVTATAPFLAIAEVFRRLAWCLLRVENEHISNASNYRKVNFVPLEQFEGKEGEEGEEGERIMRRRLTLEIFGVLVLVGVVTSLAYFS</sequence>
<dbReference type="GO" id="GO:0016036">
    <property type="term" value="P:cellular response to phosphate starvation"/>
    <property type="evidence" value="ECO:0007669"/>
    <property type="project" value="TreeGrafter"/>
</dbReference>
<dbReference type="InterPro" id="IPR004342">
    <property type="entry name" value="EXS_C"/>
</dbReference>
<keyword evidence="3 7" id="KW-0812">Transmembrane</keyword>
<protein>
    <recommendedName>
        <fullName evidence="12">EXS domain-containing protein</fullName>
    </recommendedName>
</protein>
<dbReference type="GO" id="GO:0005886">
    <property type="term" value="C:plasma membrane"/>
    <property type="evidence" value="ECO:0007669"/>
    <property type="project" value="TreeGrafter"/>
</dbReference>
<feature type="domain" description="SPX" evidence="9">
    <location>
        <begin position="2"/>
        <end position="281"/>
    </location>
</feature>
<dbReference type="EMBL" id="BRXX01000115">
    <property type="protein sequence ID" value="GMH91388.1"/>
    <property type="molecule type" value="Genomic_DNA"/>
</dbReference>
<evidence type="ECO:0000256" key="4">
    <source>
        <dbReference type="ARBA" id="ARBA00022989"/>
    </source>
</evidence>
<keyword evidence="5 7" id="KW-0472">Membrane</keyword>
<dbReference type="Pfam" id="PF03105">
    <property type="entry name" value="SPX"/>
    <property type="match status" value="1"/>
</dbReference>
<feature type="transmembrane region" description="Helical" evidence="7">
    <location>
        <begin position="618"/>
        <end position="637"/>
    </location>
</feature>
<feature type="transmembrane region" description="Helical" evidence="7">
    <location>
        <begin position="687"/>
        <end position="705"/>
    </location>
</feature>
<feature type="transmembrane region" description="Helical" evidence="7">
    <location>
        <begin position="418"/>
        <end position="439"/>
    </location>
</feature>
<dbReference type="Pfam" id="PF03124">
    <property type="entry name" value="EXS"/>
    <property type="match status" value="1"/>
</dbReference>
<dbReference type="InterPro" id="IPR004331">
    <property type="entry name" value="SPX_dom"/>
</dbReference>
<feature type="transmembrane region" description="Helical" evidence="7">
    <location>
        <begin position="376"/>
        <end position="398"/>
    </location>
</feature>
<feature type="compositionally biased region" description="Low complexity" evidence="6">
    <location>
        <begin position="92"/>
        <end position="101"/>
    </location>
</feature>
<evidence type="ECO:0000256" key="6">
    <source>
        <dbReference type="SAM" id="MobiDB-lite"/>
    </source>
</evidence>
<dbReference type="AlphaFoldDB" id="A0A9W7BRL6"/>
<evidence type="ECO:0000256" key="1">
    <source>
        <dbReference type="ARBA" id="ARBA00004141"/>
    </source>
</evidence>
<organism evidence="10 11">
    <name type="scientific">Triparma verrucosa</name>
    <dbReference type="NCBI Taxonomy" id="1606542"/>
    <lineage>
        <taxon>Eukaryota</taxon>
        <taxon>Sar</taxon>
        <taxon>Stramenopiles</taxon>
        <taxon>Ochrophyta</taxon>
        <taxon>Bolidophyceae</taxon>
        <taxon>Parmales</taxon>
        <taxon>Triparmaceae</taxon>
        <taxon>Triparma</taxon>
    </lineage>
</organism>
<evidence type="ECO:0008006" key="12">
    <source>
        <dbReference type="Google" id="ProtNLM"/>
    </source>
</evidence>
<feature type="transmembrane region" description="Helical" evidence="7">
    <location>
        <begin position="658"/>
        <end position="681"/>
    </location>
</feature>
<gene>
    <name evidence="10" type="ORF">TrVE_jg9275</name>
</gene>
<evidence type="ECO:0000256" key="5">
    <source>
        <dbReference type="ARBA" id="ARBA00023136"/>
    </source>
</evidence>
<dbReference type="PANTHER" id="PTHR10783">
    <property type="entry name" value="XENOTROPIC AND POLYTROPIC RETROVIRUS RECEPTOR 1-RELATED"/>
    <property type="match status" value="1"/>
</dbReference>
<dbReference type="PROSITE" id="PS51380">
    <property type="entry name" value="EXS"/>
    <property type="match status" value="1"/>
</dbReference>
<feature type="compositionally biased region" description="Basic and acidic residues" evidence="6">
    <location>
        <begin position="36"/>
        <end position="50"/>
    </location>
</feature>
<dbReference type="PROSITE" id="PS51382">
    <property type="entry name" value="SPX"/>
    <property type="match status" value="1"/>
</dbReference>
<feature type="transmembrane region" description="Helical" evidence="7">
    <location>
        <begin position="756"/>
        <end position="776"/>
    </location>
</feature>
<dbReference type="GO" id="GO:0006817">
    <property type="term" value="P:phosphate ion transport"/>
    <property type="evidence" value="ECO:0007669"/>
    <property type="project" value="TreeGrafter"/>
</dbReference>
<comment type="subcellular location">
    <subcellularLocation>
        <location evidence="1">Membrane</location>
        <topology evidence="1">Multi-pass membrane protein</topology>
    </subcellularLocation>
</comment>
<evidence type="ECO:0000259" key="9">
    <source>
        <dbReference type="PROSITE" id="PS51382"/>
    </source>
</evidence>
<keyword evidence="11" id="KW-1185">Reference proteome</keyword>
<name>A0A9W7BRL6_9STRA</name>
<evidence type="ECO:0000313" key="11">
    <source>
        <dbReference type="Proteomes" id="UP001165160"/>
    </source>
</evidence>
<feature type="region of interest" description="Disordered" evidence="6">
    <location>
        <begin position="36"/>
        <end position="101"/>
    </location>
</feature>
<feature type="transmembrane region" description="Helical" evidence="7">
    <location>
        <begin position="459"/>
        <end position="476"/>
    </location>
</feature>
<evidence type="ECO:0000313" key="10">
    <source>
        <dbReference type="EMBL" id="GMH91388.1"/>
    </source>
</evidence>
<evidence type="ECO:0000256" key="7">
    <source>
        <dbReference type="SAM" id="Phobius"/>
    </source>
</evidence>
<feature type="transmembrane region" description="Helical" evidence="7">
    <location>
        <begin position="588"/>
        <end position="606"/>
    </location>
</feature>
<feature type="compositionally biased region" description="Low complexity" evidence="6">
    <location>
        <begin position="51"/>
        <end position="61"/>
    </location>
</feature>
<feature type="domain" description="EXS" evidence="8">
    <location>
        <begin position="550"/>
        <end position="746"/>
    </location>
</feature>
<evidence type="ECO:0000256" key="3">
    <source>
        <dbReference type="ARBA" id="ARBA00022692"/>
    </source>
</evidence>
<evidence type="ECO:0000259" key="8">
    <source>
        <dbReference type="PROSITE" id="PS51380"/>
    </source>
</evidence>
<reference evidence="11" key="1">
    <citation type="journal article" date="2023" name="Commun. Biol.">
        <title>Genome analysis of Parmales, the sister group of diatoms, reveals the evolutionary specialization of diatoms from phago-mixotrophs to photoautotrophs.</title>
        <authorList>
            <person name="Ban H."/>
            <person name="Sato S."/>
            <person name="Yoshikawa S."/>
            <person name="Yamada K."/>
            <person name="Nakamura Y."/>
            <person name="Ichinomiya M."/>
            <person name="Sato N."/>
            <person name="Blanc-Mathieu R."/>
            <person name="Endo H."/>
            <person name="Kuwata A."/>
            <person name="Ogata H."/>
        </authorList>
    </citation>
    <scope>NUCLEOTIDE SEQUENCE [LARGE SCALE GENOMIC DNA]</scope>
    <source>
        <strain evidence="11">NIES 3699</strain>
    </source>
</reference>
<feature type="compositionally biased region" description="Basic and acidic residues" evidence="6">
    <location>
        <begin position="63"/>
        <end position="78"/>
    </location>
</feature>
<dbReference type="PANTHER" id="PTHR10783:SF103">
    <property type="entry name" value="SOLUTE CARRIER FAMILY 53 MEMBER 1"/>
    <property type="match status" value="1"/>
</dbReference>
<accession>A0A9W7BRL6</accession>
<evidence type="ECO:0000256" key="2">
    <source>
        <dbReference type="ARBA" id="ARBA00009665"/>
    </source>
</evidence>
<dbReference type="Proteomes" id="UP001165160">
    <property type="component" value="Unassembled WGS sequence"/>
</dbReference>
<dbReference type="GO" id="GO:0005794">
    <property type="term" value="C:Golgi apparatus"/>
    <property type="evidence" value="ECO:0007669"/>
    <property type="project" value="TreeGrafter"/>
</dbReference>
<comment type="caution">
    <text evidence="10">The sequence shown here is derived from an EMBL/GenBank/DDBJ whole genome shotgun (WGS) entry which is preliminary data.</text>
</comment>
<comment type="similarity">
    <text evidence="2">Belongs to the SYG1 (TC 2.A.94) family.</text>
</comment>
<keyword evidence="4 7" id="KW-1133">Transmembrane helix</keyword>
<dbReference type="GO" id="GO:0000822">
    <property type="term" value="F:inositol hexakisphosphate binding"/>
    <property type="evidence" value="ECO:0007669"/>
    <property type="project" value="TreeGrafter"/>
</dbReference>
<proteinExistence type="inferred from homology"/>